<dbReference type="GO" id="GO:0019878">
    <property type="term" value="P:lysine biosynthetic process via aminoadipic acid"/>
    <property type="evidence" value="ECO:0007669"/>
    <property type="project" value="TreeGrafter"/>
</dbReference>
<dbReference type="GO" id="GO:0005829">
    <property type="term" value="C:cytosol"/>
    <property type="evidence" value="ECO:0007669"/>
    <property type="project" value="TreeGrafter"/>
</dbReference>
<dbReference type="Pfam" id="PF22624">
    <property type="entry name" value="AASDHPPT_N"/>
    <property type="match status" value="1"/>
</dbReference>
<sequence length="297" mass="32741">MKVGVQERPDHEVVILFSLTAMQVQAIIYEPALFTDELYQRALLLLDPESSARIKKFYRREDACPANSLGTLIGRFLPRMLLHARGIALADMKFAATEAGKPYIASRSSESSPTTSGVDPSIAFNVSHDNALVAMVSSANTHNPPAFTVGVDVMKVRIPGRETFKSFVETVSDQLTTLERRLISSAADEAQGLERFFWMWTAKEAYTKALGIGLGFDFSRVEFDPALDVIRVDGAIPKGWVLSKFKIIQGVDIYQGVVAEFVGGDDTVVIPDSQPHEWLTVLDATSFIENAIQQLNN</sequence>
<dbReference type="InterPro" id="IPR055066">
    <property type="entry name" value="AASDHPPT_N"/>
</dbReference>
<evidence type="ECO:0000256" key="1">
    <source>
        <dbReference type="ARBA" id="ARBA00013172"/>
    </source>
</evidence>
<gene>
    <name evidence="5" type="ORF">MSAN_01427900</name>
</gene>
<dbReference type="GO" id="GO:0008897">
    <property type="term" value="F:holo-[acyl-carrier-protein] synthase activity"/>
    <property type="evidence" value="ECO:0007669"/>
    <property type="project" value="UniProtKB-EC"/>
</dbReference>
<reference evidence="5" key="1">
    <citation type="submission" date="2020-05" db="EMBL/GenBank/DDBJ databases">
        <title>Mycena genomes resolve the evolution of fungal bioluminescence.</title>
        <authorList>
            <person name="Tsai I.J."/>
        </authorList>
    </citation>
    <scope>NUCLEOTIDE SEQUENCE</scope>
    <source>
        <strain evidence="5">160909Yilan</strain>
    </source>
</reference>
<dbReference type="GO" id="GO:0000287">
    <property type="term" value="F:magnesium ion binding"/>
    <property type="evidence" value="ECO:0007669"/>
    <property type="project" value="InterPro"/>
</dbReference>
<evidence type="ECO:0000313" key="6">
    <source>
        <dbReference type="Proteomes" id="UP000623467"/>
    </source>
</evidence>
<dbReference type="SUPFAM" id="SSF56214">
    <property type="entry name" value="4'-phosphopantetheinyl transferase"/>
    <property type="match status" value="2"/>
</dbReference>
<dbReference type="EC" id="2.7.8.7" evidence="1"/>
<evidence type="ECO:0000259" key="3">
    <source>
        <dbReference type="Pfam" id="PF01648"/>
    </source>
</evidence>
<keyword evidence="6" id="KW-1185">Reference proteome</keyword>
<dbReference type="Gene3D" id="3.90.470.20">
    <property type="entry name" value="4'-phosphopantetheinyl transferase domain"/>
    <property type="match status" value="1"/>
</dbReference>
<proteinExistence type="predicted"/>
<dbReference type="PANTHER" id="PTHR12215:SF10">
    <property type="entry name" value="L-AMINOADIPATE-SEMIALDEHYDE DEHYDROGENASE-PHOSPHOPANTETHEINYL TRANSFERASE"/>
    <property type="match status" value="1"/>
</dbReference>
<dbReference type="PANTHER" id="PTHR12215">
    <property type="entry name" value="PHOSPHOPANTETHEINE TRANSFERASE"/>
    <property type="match status" value="1"/>
</dbReference>
<protein>
    <recommendedName>
        <fullName evidence="1">holo-[acyl-carrier-protein] synthase</fullName>
        <ecNumber evidence="1">2.7.8.7</ecNumber>
    </recommendedName>
</protein>
<organism evidence="5 6">
    <name type="scientific">Mycena sanguinolenta</name>
    <dbReference type="NCBI Taxonomy" id="230812"/>
    <lineage>
        <taxon>Eukaryota</taxon>
        <taxon>Fungi</taxon>
        <taxon>Dikarya</taxon>
        <taxon>Basidiomycota</taxon>
        <taxon>Agaricomycotina</taxon>
        <taxon>Agaricomycetes</taxon>
        <taxon>Agaricomycetidae</taxon>
        <taxon>Agaricales</taxon>
        <taxon>Marasmiineae</taxon>
        <taxon>Mycenaceae</taxon>
        <taxon>Mycena</taxon>
    </lineage>
</organism>
<dbReference type="AlphaFoldDB" id="A0A8H7D1C7"/>
<dbReference type="InterPro" id="IPR008278">
    <property type="entry name" value="4-PPantetheinyl_Trfase_dom"/>
</dbReference>
<name>A0A8H7D1C7_9AGAR</name>
<dbReference type="EMBL" id="JACAZH010000011">
    <property type="protein sequence ID" value="KAF7355123.1"/>
    <property type="molecule type" value="Genomic_DNA"/>
</dbReference>
<feature type="domain" description="4'-phosphopantetheinyl transferase" evidence="3">
    <location>
        <begin position="149"/>
        <end position="225"/>
    </location>
</feature>
<comment type="caution">
    <text evidence="5">The sequence shown here is derived from an EMBL/GenBank/DDBJ whole genome shotgun (WGS) entry which is preliminary data.</text>
</comment>
<evidence type="ECO:0000259" key="4">
    <source>
        <dbReference type="Pfam" id="PF22624"/>
    </source>
</evidence>
<dbReference type="Proteomes" id="UP000623467">
    <property type="component" value="Unassembled WGS sequence"/>
</dbReference>
<keyword evidence="2" id="KW-0808">Transferase</keyword>
<accession>A0A8H7D1C7</accession>
<dbReference type="OrthoDB" id="26719at2759"/>
<dbReference type="InterPro" id="IPR050559">
    <property type="entry name" value="P-Pant_transferase_sf"/>
</dbReference>
<dbReference type="Pfam" id="PF01648">
    <property type="entry name" value="ACPS"/>
    <property type="match status" value="1"/>
</dbReference>
<evidence type="ECO:0000256" key="2">
    <source>
        <dbReference type="ARBA" id="ARBA00022679"/>
    </source>
</evidence>
<dbReference type="InterPro" id="IPR037143">
    <property type="entry name" value="4-PPantetheinyl_Trfase_dom_sf"/>
</dbReference>
<feature type="domain" description="4'-phosphopantetheinyl transferase N-terminal" evidence="4">
    <location>
        <begin position="37"/>
        <end position="138"/>
    </location>
</feature>
<evidence type="ECO:0000313" key="5">
    <source>
        <dbReference type="EMBL" id="KAF7355123.1"/>
    </source>
</evidence>